<dbReference type="InterPro" id="IPR027961">
    <property type="entry name" value="DUF4442"/>
</dbReference>
<dbReference type="Proteomes" id="UP000199013">
    <property type="component" value="Unassembled WGS sequence"/>
</dbReference>
<gene>
    <name evidence="1" type="ORF">FDG2_4432</name>
</gene>
<dbReference type="EMBL" id="FLUV01001857">
    <property type="protein sequence ID" value="SBW25134.1"/>
    <property type="molecule type" value="Genomic_DNA"/>
</dbReference>
<dbReference type="Pfam" id="PF14539">
    <property type="entry name" value="DUF4442"/>
    <property type="match status" value="1"/>
</dbReference>
<dbReference type="AlphaFoldDB" id="A0A1C3P5L8"/>
<dbReference type="InterPro" id="IPR029069">
    <property type="entry name" value="HotDog_dom_sf"/>
</dbReference>
<dbReference type="Gene3D" id="3.10.129.10">
    <property type="entry name" value="Hotdog Thioesterase"/>
    <property type="match status" value="1"/>
</dbReference>
<name>A0A1C3P5L8_9ACTN</name>
<keyword evidence="2" id="KW-1185">Reference proteome</keyword>
<evidence type="ECO:0000313" key="2">
    <source>
        <dbReference type="Proteomes" id="UP000199013"/>
    </source>
</evidence>
<accession>A0A1C3P5L8</accession>
<dbReference type="SUPFAM" id="SSF54637">
    <property type="entry name" value="Thioesterase/thiol ester dehydrase-isomerase"/>
    <property type="match status" value="1"/>
</dbReference>
<sequence>MTNDTRVSPAQTGYAIFSEATNGVVDYERIREITNSIVPFGRFVGVSITEVSPDRAVVEIPVSKNLTNHLGTVHAGALFLAADIAGAAALAGALAPRLARVEWTVVRDARSTFRKPAIGRIRAIATVDDREVRRVLASDAAEQFDLDGKALLYDDADVLVAKFHFDYVCNIAAG</sequence>
<evidence type="ECO:0000313" key="1">
    <source>
        <dbReference type="EMBL" id="SBW25134.1"/>
    </source>
</evidence>
<reference evidence="2" key="1">
    <citation type="submission" date="2016-02" db="EMBL/GenBank/DDBJ databases">
        <authorList>
            <person name="Wibberg D."/>
        </authorList>
    </citation>
    <scope>NUCLEOTIDE SEQUENCE [LARGE SCALE GENOMIC DNA]</scope>
</reference>
<protein>
    <submittedName>
        <fullName evidence="1">Phenylacetic acid degradation-like protein</fullName>
    </submittedName>
</protein>
<organism evidence="1 2">
    <name type="scientific">Candidatus Protofrankia californiensis</name>
    <dbReference type="NCBI Taxonomy" id="1839754"/>
    <lineage>
        <taxon>Bacteria</taxon>
        <taxon>Bacillati</taxon>
        <taxon>Actinomycetota</taxon>
        <taxon>Actinomycetes</taxon>
        <taxon>Frankiales</taxon>
        <taxon>Frankiaceae</taxon>
        <taxon>Protofrankia</taxon>
    </lineage>
</organism>
<proteinExistence type="predicted"/>